<dbReference type="InterPro" id="IPR025110">
    <property type="entry name" value="AMP-bd_C"/>
</dbReference>
<gene>
    <name evidence="3" type="ORF">EXU30_04140</name>
</gene>
<dbReference type="AlphaFoldDB" id="A0A411PEH1"/>
<dbReference type="Gene3D" id="3.30.300.30">
    <property type="match status" value="1"/>
</dbReference>
<dbReference type="Pfam" id="PF13193">
    <property type="entry name" value="AMP-binding_C"/>
    <property type="match status" value="1"/>
</dbReference>
<evidence type="ECO:0000259" key="1">
    <source>
        <dbReference type="Pfam" id="PF00501"/>
    </source>
</evidence>
<dbReference type="KEGG" id="smai:EXU30_04140"/>
<dbReference type="Pfam" id="PF00501">
    <property type="entry name" value="AMP-binding"/>
    <property type="match status" value="1"/>
</dbReference>
<dbReference type="PANTHER" id="PTHR44394">
    <property type="entry name" value="BETA-ALANINE-ACTIVATING ENZYME"/>
    <property type="match status" value="1"/>
</dbReference>
<keyword evidence="4" id="KW-1185">Reference proteome</keyword>
<proteinExistence type="predicted"/>
<dbReference type="Proteomes" id="UP000291106">
    <property type="component" value="Chromosome"/>
</dbReference>
<dbReference type="InterPro" id="IPR000873">
    <property type="entry name" value="AMP-dep_synth/lig_dom"/>
</dbReference>
<evidence type="ECO:0000313" key="3">
    <source>
        <dbReference type="EMBL" id="QBF81977.1"/>
    </source>
</evidence>
<feature type="domain" description="AMP-dependent synthetase/ligase" evidence="1">
    <location>
        <begin position="70"/>
        <end position="326"/>
    </location>
</feature>
<sequence>MKASLLHQLLLSNELERTIAINGQQQLTIADLQRDVAALMASLSARLELLSTSDANDSMTNSNDATHAAENIGIICQQPWTFLVALLAVQQLGKQPLVFSNIQDRQAAEYCQQWLCITDKDSLAGNANTLAIKQVLNTEVQQAAATDLKATHSELLKAVNSEQAKLTLYTSGSTGEPAAIAKNLAQLELEAQTLERDFGTELTKGSVFVGTVAHYHIYGMLFRLCWPLLSQRMFDCALIQTEEQLLPKLTKPLAFISSPAFLSRLQAMPGVQAKSGGQEQQISFSSGGPLDFASAQQAKVQLGALPIEVYGSTETGGIGWRRQDKPSTPWQKFSLVKLALNDGCLHVSSDYIGEGQFQTQDLVELIDQQHFRLKGRADRIVKIAEKRISLDELEKTLSSCQGIEHCAIIALKNAEQTRIGAVVTLNTDWQQQVVDNGQAWLWKNIRAQLKGLVEPVALPRQVRVVEAIAVNQQGKRNYVELEKLFQ</sequence>
<dbReference type="PANTHER" id="PTHR44394:SF1">
    <property type="entry name" value="BETA-ALANINE-ACTIVATING ENZYME"/>
    <property type="match status" value="1"/>
</dbReference>
<dbReference type="InterPro" id="IPR042099">
    <property type="entry name" value="ANL_N_sf"/>
</dbReference>
<dbReference type="InterPro" id="IPR052091">
    <property type="entry name" value="Beta-ala_Activ/Resist"/>
</dbReference>
<dbReference type="RefSeq" id="WP_130597951.1">
    <property type="nucleotide sequence ID" value="NZ_CP036200.1"/>
</dbReference>
<reference evidence="3 4" key="1">
    <citation type="submission" date="2019-02" db="EMBL/GenBank/DDBJ databases">
        <title>Shewanella sp. D4-2 isolated from Dokdo Island.</title>
        <authorList>
            <person name="Baek K."/>
        </authorList>
    </citation>
    <scope>NUCLEOTIDE SEQUENCE [LARGE SCALE GENOMIC DNA]</scope>
    <source>
        <strain evidence="3 4">D4-2</strain>
    </source>
</reference>
<dbReference type="GO" id="GO:0043041">
    <property type="term" value="P:amino acid activation for nonribosomal peptide biosynthetic process"/>
    <property type="evidence" value="ECO:0007669"/>
    <property type="project" value="TreeGrafter"/>
</dbReference>
<dbReference type="EMBL" id="CP036200">
    <property type="protein sequence ID" value="QBF81977.1"/>
    <property type="molecule type" value="Genomic_DNA"/>
</dbReference>
<protein>
    <submittedName>
        <fullName evidence="3">Acyl-CoA synthetase</fullName>
    </submittedName>
</protein>
<feature type="domain" description="AMP-binding enzyme C-terminal" evidence="2">
    <location>
        <begin position="392"/>
        <end position="475"/>
    </location>
</feature>
<dbReference type="InterPro" id="IPR045851">
    <property type="entry name" value="AMP-bd_C_sf"/>
</dbReference>
<dbReference type="OrthoDB" id="9787658at2"/>
<dbReference type="SUPFAM" id="SSF56801">
    <property type="entry name" value="Acetyl-CoA synthetase-like"/>
    <property type="match status" value="1"/>
</dbReference>
<evidence type="ECO:0000259" key="2">
    <source>
        <dbReference type="Pfam" id="PF13193"/>
    </source>
</evidence>
<evidence type="ECO:0000313" key="4">
    <source>
        <dbReference type="Proteomes" id="UP000291106"/>
    </source>
</evidence>
<organism evidence="3 4">
    <name type="scientific">Shewanella maritima</name>
    <dbReference type="NCBI Taxonomy" id="2520507"/>
    <lineage>
        <taxon>Bacteria</taxon>
        <taxon>Pseudomonadati</taxon>
        <taxon>Pseudomonadota</taxon>
        <taxon>Gammaproteobacteria</taxon>
        <taxon>Alteromonadales</taxon>
        <taxon>Shewanellaceae</taxon>
        <taxon>Shewanella</taxon>
    </lineage>
</organism>
<dbReference type="Gene3D" id="3.40.50.12780">
    <property type="entry name" value="N-terminal domain of ligase-like"/>
    <property type="match status" value="1"/>
</dbReference>
<name>A0A411PEH1_9GAMM</name>
<accession>A0A411PEH1</accession>